<proteinExistence type="predicted"/>
<dbReference type="EMBL" id="CVQH01022639">
    <property type="protein sequence ID" value="CRK33815.1"/>
    <property type="molecule type" value="Genomic_DNA"/>
</dbReference>
<organism evidence="1 2">
    <name type="scientific">Verticillium longisporum</name>
    <name type="common">Verticillium dahliae var. longisporum</name>
    <dbReference type="NCBI Taxonomy" id="100787"/>
    <lineage>
        <taxon>Eukaryota</taxon>
        <taxon>Fungi</taxon>
        <taxon>Dikarya</taxon>
        <taxon>Ascomycota</taxon>
        <taxon>Pezizomycotina</taxon>
        <taxon>Sordariomycetes</taxon>
        <taxon>Hypocreomycetidae</taxon>
        <taxon>Glomerellales</taxon>
        <taxon>Plectosphaerellaceae</taxon>
        <taxon>Verticillium</taxon>
    </lineage>
</organism>
<dbReference type="AlphaFoldDB" id="A0A0G4MII3"/>
<evidence type="ECO:0000313" key="2">
    <source>
        <dbReference type="Proteomes" id="UP000044602"/>
    </source>
</evidence>
<dbReference type="Proteomes" id="UP000044602">
    <property type="component" value="Unassembled WGS sequence"/>
</dbReference>
<sequence>MYSFQQISCPHHHIHTCNTPLTSALYEYIEFKMKVATALTQILCLGTVWALKGRFNFYNAGLDIGTIEGKARSYVYIGANSLIDDEDGTPVVGQNVSFTGTRVLNTWIATDVDLLG</sequence>
<gene>
    <name evidence="1" type="ORF">BN1708_006177</name>
</gene>
<accession>A0A0G4MII3</accession>
<name>A0A0G4MII3_VERLO</name>
<reference evidence="2" key="1">
    <citation type="submission" date="2015-05" db="EMBL/GenBank/DDBJ databases">
        <authorList>
            <person name="Fogelqvist Johan"/>
        </authorList>
    </citation>
    <scope>NUCLEOTIDE SEQUENCE [LARGE SCALE GENOMIC DNA]</scope>
</reference>
<keyword evidence="2" id="KW-1185">Reference proteome</keyword>
<protein>
    <submittedName>
        <fullName evidence="1">Uncharacterized protein</fullName>
    </submittedName>
</protein>
<evidence type="ECO:0000313" key="1">
    <source>
        <dbReference type="EMBL" id="CRK33815.1"/>
    </source>
</evidence>